<dbReference type="RefSeq" id="WP_088452651.1">
    <property type="nucleotide sequence ID" value="NZ_JACHXO010000003.1"/>
</dbReference>
<dbReference type="EMBL" id="JACHXO010000003">
    <property type="protein sequence ID" value="MBB3194847.1"/>
    <property type="molecule type" value="Genomic_DNA"/>
</dbReference>
<feature type="domain" description="ABM" evidence="1">
    <location>
        <begin position="10"/>
        <end position="99"/>
    </location>
</feature>
<keyword evidence="2" id="KW-0560">Oxidoreductase</keyword>
<dbReference type="SUPFAM" id="SSF54909">
    <property type="entry name" value="Dimeric alpha+beta barrel"/>
    <property type="match status" value="1"/>
</dbReference>
<keyword evidence="3" id="KW-1185">Reference proteome</keyword>
<protein>
    <submittedName>
        <fullName evidence="2">Quinol monooxygenase YgiN</fullName>
    </submittedName>
</protein>
<organism evidence="2 3">
    <name type="scientific">Roseateles terrae</name>
    <dbReference type="NCBI Taxonomy" id="431060"/>
    <lineage>
        <taxon>Bacteria</taxon>
        <taxon>Pseudomonadati</taxon>
        <taxon>Pseudomonadota</taxon>
        <taxon>Betaproteobacteria</taxon>
        <taxon>Burkholderiales</taxon>
        <taxon>Sphaerotilaceae</taxon>
        <taxon>Roseateles</taxon>
    </lineage>
</organism>
<keyword evidence="2" id="KW-0503">Monooxygenase</keyword>
<dbReference type="InterPro" id="IPR050744">
    <property type="entry name" value="AI-2_Isomerase_LsrG"/>
</dbReference>
<dbReference type="InterPro" id="IPR011008">
    <property type="entry name" value="Dimeric_a/b-barrel"/>
</dbReference>
<name>A0ABR6GT07_9BURK</name>
<accession>A0ABR6GT07</accession>
<dbReference type="InterPro" id="IPR007138">
    <property type="entry name" value="ABM_dom"/>
</dbReference>
<dbReference type="Proteomes" id="UP000574369">
    <property type="component" value="Unassembled WGS sequence"/>
</dbReference>
<comment type="caution">
    <text evidence="2">The sequence shown here is derived from an EMBL/GenBank/DDBJ whole genome shotgun (WGS) entry which is preliminary data.</text>
</comment>
<reference evidence="2 3" key="1">
    <citation type="submission" date="2020-08" db="EMBL/GenBank/DDBJ databases">
        <title>Genomic Encyclopedia of Type Strains, Phase III (KMG-III): the genomes of soil and plant-associated and newly described type strains.</title>
        <authorList>
            <person name="Whitman W."/>
        </authorList>
    </citation>
    <scope>NUCLEOTIDE SEQUENCE [LARGE SCALE GENOMIC DNA]</scope>
    <source>
        <strain evidence="2 3">CECT 7247</strain>
    </source>
</reference>
<evidence type="ECO:0000259" key="1">
    <source>
        <dbReference type="PROSITE" id="PS51725"/>
    </source>
</evidence>
<dbReference type="PROSITE" id="PS51725">
    <property type="entry name" value="ABM"/>
    <property type="match status" value="1"/>
</dbReference>
<dbReference type="PANTHER" id="PTHR33336:SF3">
    <property type="entry name" value="ABM DOMAIN-CONTAINING PROTEIN"/>
    <property type="match status" value="1"/>
</dbReference>
<evidence type="ECO:0000313" key="3">
    <source>
        <dbReference type="Proteomes" id="UP000574369"/>
    </source>
</evidence>
<dbReference type="Pfam" id="PF03992">
    <property type="entry name" value="ABM"/>
    <property type="match status" value="1"/>
</dbReference>
<evidence type="ECO:0000313" key="2">
    <source>
        <dbReference type="EMBL" id="MBB3194847.1"/>
    </source>
</evidence>
<sequence>MPDTSATTPISFIAVLKARPGQRDALCEGLEALVMPTRQEPGCLDYQLFELTDAPGTFYMRESFKDELALETHRESAHFQAFAARADGWLVAPPELIRLTAIR</sequence>
<dbReference type="PANTHER" id="PTHR33336">
    <property type="entry name" value="QUINOL MONOOXYGENASE YGIN-RELATED"/>
    <property type="match status" value="1"/>
</dbReference>
<proteinExistence type="predicted"/>
<gene>
    <name evidence="2" type="ORF">FHS28_002243</name>
</gene>
<dbReference type="GO" id="GO:0004497">
    <property type="term" value="F:monooxygenase activity"/>
    <property type="evidence" value="ECO:0007669"/>
    <property type="project" value="UniProtKB-KW"/>
</dbReference>
<dbReference type="Gene3D" id="3.30.70.100">
    <property type="match status" value="1"/>
</dbReference>